<accession>A0A8J2PFK3</accession>
<dbReference type="OrthoDB" id="17560at2759"/>
<name>A0A8J2PFK3_9HEXA</name>
<proteinExistence type="predicted"/>
<evidence type="ECO:0008006" key="3">
    <source>
        <dbReference type="Google" id="ProtNLM"/>
    </source>
</evidence>
<evidence type="ECO:0000313" key="1">
    <source>
        <dbReference type="EMBL" id="CAG7820198.1"/>
    </source>
</evidence>
<keyword evidence="2" id="KW-1185">Reference proteome</keyword>
<comment type="caution">
    <text evidence="1">The sequence shown here is derived from an EMBL/GenBank/DDBJ whole genome shotgun (WGS) entry which is preliminary data.</text>
</comment>
<dbReference type="AlphaFoldDB" id="A0A8J2PFK3"/>
<dbReference type="Proteomes" id="UP000708208">
    <property type="component" value="Unassembled WGS sequence"/>
</dbReference>
<dbReference type="PANTHER" id="PTHR47668:SF1">
    <property type="entry name" value="DIENELACTONE HYDROLASE DOMAIN-CONTAINING PROTEIN-RELATED"/>
    <property type="match status" value="1"/>
</dbReference>
<dbReference type="PANTHER" id="PTHR47668">
    <property type="entry name" value="DIENELACTONE HYDROLASE FAMILY PROTEIN (AFU_ORTHOLOGUE AFUA_6G01940)"/>
    <property type="match status" value="1"/>
</dbReference>
<gene>
    <name evidence="1" type="ORF">AFUS01_LOCUS30601</name>
</gene>
<evidence type="ECO:0000313" key="2">
    <source>
        <dbReference type="Proteomes" id="UP000708208"/>
    </source>
</evidence>
<sequence>MGWGARVTRNALVEFPEFKVAAFIHPSFWKIEDAFQMIQKPLLLVVSQDEDDMIPYYNVLKDRLGEDNCAHHRFDDIHHGFAGARGDLNQELNRRRVDQTLDLVRILNKNMTLHKNIYSNSKFLMAYADKLYD</sequence>
<organism evidence="1 2">
    <name type="scientific">Allacma fusca</name>
    <dbReference type="NCBI Taxonomy" id="39272"/>
    <lineage>
        <taxon>Eukaryota</taxon>
        <taxon>Metazoa</taxon>
        <taxon>Ecdysozoa</taxon>
        <taxon>Arthropoda</taxon>
        <taxon>Hexapoda</taxon>
        <taxon>Collembola</taxon>
        <taxon>Symphypleona</taxon>
        <taxon>Sminthuridae</taxon>
        <taxon>Allacma</taxon>
    </lineage>
</organism>
<protein>
    <recommendedName>
        <fullName evidence="3">Dienelactone hydrolase domain-containing protein</fullName>
    </recommendedName>
</protein>
<reference evidence="1" key="1">
    <citation type="submission" date="2021-06" db="EMBL/GenBank/DDBJ databases">
        <authorList>
            <person name="Hodson N. C."/>
            <person name="Mongue J. A."/>
            <person name="Jaron S. K."/>
        </authorList>
    </citation>
    <scope>NUCLEOTIDE SEQUENCE</scope>
</reference>
<dbReference type="EMBL" id="CAJVCH010472371">
    <property type="protein sequence ID" value="CAG7820198.1"/>
    <property type="molecule type" value="Genomic_DNA"/>
</dbReference>